<organism evidence="1 2">
    <name type="scientific">Eumeta variegata</name>
    <name type="common">Bagworm moth</name>
    <name type="synonym">Eumeta japonica</name>
    <dbReference type="NCBI Taxonomy" id="151549"/>
    <lineage>
        <taxon>Eukaryota</taxon>
        <taxon>Metazoa</taxon>
        <taxon>Ecdysozoa</taxon>
        <taxon>Arthropoda</taxon>
        <taxon>Hexapoda</taxon>
        <taxon>Insecta</taxon>
        <taxon>Pterygota</taxon>
        <taxon>Neoptera</taxon>
        <taxon>Endopterygota</taxon>
        <taxon>Lepidoptera</taxon>
        <taxon>Glossata</taxon>
        <taxon>Ditrysia</taxon>
        <taxon>Tineoidea</taxon>
        <taxon>Psychidae</taxon>
        <taxon>Oiketicinae</taxon>
        <taxon>Eumeta</taxon>
    </lineage>
</organism>
<evidence type="ECO:0000313" key="2">
    <source>
        <dbReference type="Proteomes" id="UP000299102"/>
    </source>
</evidence>
<comment type="caution">
    <text evidence="1">The sequence shown here is derived from an EMBL/GenBank/DDBJ whole genome shotgun (WGS) entry which is preliminary data.</text>
</comment>
<reference evidence="1 2" key="1">
    <citation type="journal article" date="2019" name="Commun. Biol.">
        <title>The bagworm genome reveals a unique fibroin gene that provides high tensile strength.</title>
        <authorList>
            <person name="Kono N."/>
            <person name="Nakamura H."/>
            <person name="Ohtoshi R."/>
            <person name="Tomita M."/>
            <person name="Numata K."/>
            <person name="Arakawa K."/>
        </authorList>
    </citation>
    <scope>NUCLEOTIDE SEQUENCE [LARGE SCALE GENOMIC DNA]</scope>
</reference>
<dbReference type="OrthoDB" id="10017160at2759"/>
<keyword evidence="2" id="KW-1185">Reference proteome</keyword>
<protein>
    <submittedName>
        <fullName evidence="1">Uncharacterized protein</fullName>
    </submittedName>
</protein>
<accession>A0A4C1SYZ9</accession>
<dbReference type="Proteomes" id="UP000299102">
    <property type="component" value="Unassembled WGS sequence"/>
</dbReference>
<proteinExistence type="predicted"/>
<evidence type="ECO:0000313" key="1">
    <source>
        <dbReference type="EMBL" id="GBP07155.1"/>
    </source>
</evidence>
<gene>
    <name evidence="1" type="ORF">EVAR_92063_1</name>
</gene>
<dbReference type="AlphaFoldDB" id="A0A4C1SYZ9"/>
<name>A0A4C1SYZ9_EUMVA</name>
<dbReference type="EMBL" id="BGZK01000025">
    <property type="protein sequence ID" value="GBP07155.1"/>
    <property type="molecule type" value="Genomic_DNA"/>
</dbReference>
<sequence>MSSNLTENLREGRPSTATIENNISVVRLTIDIDKRVTYQQLVKNLLFKFTTVAGTYPGASPSHFNISINAFEVTEAELSRPGGPPAA</sequence>